<dbReference type="GeneID" id="92094497"/>
<feature type="compositionally biased region" description="Basic and acidic residues" evidence="1">
    <location>
        <begin position="33"/>
        <end position="42"/>
    </location>
</feature>
<protein>
    <submittedName>
        <fullName evidence="2">Uncharacterized protein</fullName>
    </submittedName>
</protein>
<proteinExistence type="predicted"/>
<sequence>MQRDTKPGGCGLHPEARQERLESWAEQPYQVDEMDKDKKGVEMDEGSDCKQPSHITYYPLIISPCLSPISHNLLIKIKQNSSEDLDTDPGERLQEERQRVGSMNIFVMQLSKALDAGEWKI</sequence>
<accession>A0ABR1TNQ4</accession>
<evidence type="ECO:0000256" key="1">
    <source>
        <dbReference type="SAM" id="MobiDB-lite"/>
    </source>
</evidence>
<evidence type="ECO:0000313" key="3">
    <source>
        <dbReference type="Proteomes" id="UP001480595"/>
    </source>
</evidence>
<gene>
    <name evidence="2" type="ORF">PG994_010025</name>
</gene>
<organism evidence="2 3">
    <name type="scientific">Apiospora phragmitis</name>
    <dbReference type="NCBI Taxonomy" id="2905665"/>
    <lineage>
        <taxon>Eukaryota</taxon>
        <taxon>Fungi</taxon>
        <taxon>Dikarya</taxon>
        <taxon>Ascomycota</taxon>
        <taxon>Pezizomycotina</taxon>
        <taxon>Sordariomycetes</taxon>
        <taxon>Xylariomycetidae</taxon>
        <taxon>Amphisphaeriales</taxon>
        <taxon>Apiosporaceae</taxon>
        <taxon>Apiospora</taxon>
    </lineage>
</organism>
<name>A0ABR1TNQ4_9PEZI</name>
<keyword evidence="3" id="KW-1185">Reference proteome</keyword>
<dbReference type="RefSeq" id="XP_066710544.1">
    <property type="nucleotide sequence ID" value="XM_066861434.1"/>
</dbReference>
<dbReference type="Proteomes" id="UP001480595">
    <property type="component" value="Unassembled WGS sequence"/>
</dbReference>
<feature type="region of interest" description="Disordered" evidence="1">
    <location>
        <begin position="1"/>
        <end position="49"/>
    </location>
</feature>
<evidence type="ECO:0000313" key="2">
    <source>
        <dbReference type="EMBL" id="KAK8048295.1"/>
    </source>
</evidence>
<reference evidence="2 3" key="1">
    <citation type="submission" date="2023-01" db="EMBL/GenBank/DDBJ databases">
        <title>Analysis of 21 Apiospora genomes using comparative genomics revels a genus with tremendous synthesis potential of carbohydrate active enzymes and secondary metabolites.</title>
        <authorList>
            <person name="Sorensen T."/>
        </authorList>
    </citation>
    <scope>NUCLEOTIDE SEQUENCE [LARGE SCALE GENOMIC DNA]</scope>
    <source>
        <strain evidence="2 3">CBS 135458</strain>
    </source>
</reference>
<feature type="compositionally biased region" description="Basic and acidic residues" evidence="1">
    <location>
        <begin position="14"/>
        <end position="23"/>
    </location>
</feature>
<dbReference type="EMBL" id="JAQQWL010000011">
    <property type="protein sequence ID" value="KAK8048295.1"/>
    <property type="molecule type" value="Genomic_DNA"/>
</dbReference>
<comment type="caution">
    <text evidence="2">The sequence shown here is derived from an EMBL/GenBank/DDBJ whole genome shotgun (WGS) entry which is preliminary data.</text>
</comment>